<dbReference type="EMBL" id="KN419115">
    <property type="protein sequence ID" value="KHG21621.1"/>
    <property type="molecule type" value="Genomic_DNA"/>
</dbReference>
<organism evidence="1 3">
    <name type="scientific">Gossypium arboreum</name>
    <name type="common">Tree cotton</name>
    <name type="synonym">Gossypium nanking</name>
    <dbReference type="NCBI Taxonomy" id="29729"/>
    <lineage>
        <taxon>Eukaryota</taxon>
        <taxon>Viridiplantae</taxon>
        <taxon>Streptophyta</taxon>
        <taxon>Embryophyta</taxon>
        <taxon>Tracheophyta</taxon>
        <taxon>Spermatophyta</taxon>
        <taxon>Magnoliopsida</taxon>
        <taxon>eudicotyledons</taxon>
        <taxon>Gunneridae</taxon>
        <taxon>Pentapetalae</taxon>
        <taxon>rosids</taxon>
        <taxon>malvids</taxon>
        <taxon>Malvales</taxon>
        <taxon>Malvaceae</taxon>
        <taxon>Malvoideae</taxon>
        <taxon>Gossypium</taxon>
    </lineage>
</organism>
<protein>
    <submittedName>
        <fullName evidence="1">Uncharacterized protein</fullName>
    </submittedName>
</protein>
<evidence type="ECO:0000313" key="1">
    <source>
        <dbReference type="EMBL" id="KHG20889.1"/>
    </source>
</evidence>
<reference evidence="1" key="1">
    <citation type="submission" date="2014-09" db="EMBL/GenBank/DDBJ databases">
        <title>G. arboreum L. cv. AKA8401 A2 genome assembly version 1.0.</title>
        <authorList>
            <person name="Mudge J."/>
            <person name="Ramaraj T."/>
            <person name="Lindquist I.E."/>
            <person name="Bharti A.K."/>
            <person name="Sundararajan A."/>
            <person name="Cameron C.T."/>
            <person name="Woodward J.E."/>
            <person name="May G.D."/>
            <person name="Brubaker C."/>
            <person name="Broadhvest J."/>
            <person name="Wilkins T.A."/>
        </authorList>
    </citation>
    <scope>NUCLEOTIDE SEQUENCE</scope>
</reference>
<sequence>MESSFRKN</sequence>
<reference evidence="3" key="2">
    <citation type="submission" date="2014-09" db="EMBL/GenBank/DDBJ databases">
        <authorList>
            <person name="Mudge J."/>
            <person name="Ramaraj T."/>
            <person name="Lindquist I.E."/>
            <person name="Bharti A.K."/>
            <person name="Sundararajan A."/>
            <person name="Cameron C.T."/>
            <person name="Woodward J.E."/>
            <person name="May G.D."/>
            <person name="Brubaker C."/>
            <person name="Broadhvest J."/>
            <person name="Wilkins T.A."/>
        </authorList>
    </citation>
    <scope>NUCLEOTIDE SEQUENCE</scope>
    <source>
        <strain evidence="3">cv. AKA8401</strain>
    </source>
</reference>
<accession>A0A0B0P9T1</accession>
<name>A0A0B0P9T1_GOSAR</name>
<evidence type="ECO:0000313" key="3">
    <source>
        <dbReference type="Proteomes" id="UP000032142"/>
    </source>
</evidence>
<dbReference type="Proteomes" id="UP000032142">
    <property type="component" value="Unassembled WGS sequence"/>
</dbReference>
<evidence type="ECO:0000313" key="2">
    <source>
        <dbReference type="EMBL" id="KHG21621.1"/>
    </source>
</evidence>
<keyword evidence="3" id="KW-1185">Reference proteome</keyword>
<gene>
    <name evidence="1" type="ORF">F383_26656</name>
    <name evidence="2" type="ORF">F383_27626</name>
</gene>
<dbReference type="EMBL" id="KN416961">
    <property type="protein sequence ID" value="KHG20889.1"/>
    <property type="molecule type" value="Genomic_DNA"/>
</dbReference>
<proteinExistence type="predicted"/>